<gene>
    <name evidence="5" type="ORF">GCM10023349_15070</name>
</gene>
<keyword evidence="6" id="KW-1185">Reference proteome</keyword>
<keyword evidence="3" id="KW-0560">Oxidoreductase</keyword>
<dbReference type="Gene3D" id="3.30.43.10">
    <property type="entry name" value="Uridine Diphospho-n-acetylenolpyruvylglucosamine Reductase, domain 2"/>
    <property type="match status" value="1"/>
</dbReference>
<dbReference type="InterPro" id="IPR005107">
    <property type="entry name" value="CO_DH_flav_C"/>
</dbReference>
<dbReference type="InterPro" id="IPR051312">
    <property type="entry name" value="Diverse_Substr_Oxidored"/>
</dbReference>
<keyword evidence="1" id="KW-0285">Flavoprotein</keyword>
<dbReference type="RefSeq" id="WP_345520628.1">
    <property type="nucleotide sequence ID" value="NZ_BAABKM010000002.1"/>
</dbReference>
<dbReference type="SMART" id="SM01092">
    <property type="entry name" value="CO_deh_flav_C"/>
    <property type="match status" value="1"/>
</dbReference>
<evidence type="ECO:0000313" key="6">
    <source>
        <dbReference type="Proteomes" id="UP001499974"/>
    </source>
</evidence>
<dbReference type="InterPro" id="IPR036683">
    <property type="entry name" value="CO_DH_flav_C_dom_sf"/>
</dbReference>
<sequence>MRYYRPETTADAIIALSSEPDTARVIVGGTDLLVAYRHDKVDPSLLVDIKRVADLPAPIAVDDEGITFGPTATMTMVATDPTVRKWLPGLAEAALLVGSVAIRNRASLIANSANGSPAADTSPPLVAMGASVTIASTEGERTADLKDFFLGPRRTLCQPGELVTSLRVPRPPHGASSAFERMTRRRGVDLATCSIGVAVDADGRLTAGLGAVGPITLVGGPTDPVDVSSPDELQNALDLLLAPATPIGDVRAGQPYRAAMLRVLAKRAVIRAAQRRGLAEHGRVSETRDS</sequence>
<dbReference type="InterPro" id="IPR016167">
    <property type="entry name" value="FAD-bd_PCMH_sub1"/>
</dbReference>
<dbReference type="Pfam" id="PF00941">
    <property type="entry name" value="FAD_binding_5"/>
    <property type="match status" value="1"/>
</dbReference>
<dbReference type="InterPro" id="IPR016169">
    <property type="entry name" value="FAD-bd_PCMH_sub2"/>
</dbReference>
<evidence type="ECO:0000256" key="1">
    <source>
        <dbReference type="ARBA" id="ARBA00022630"/>
    </source>
</evidence>
<name>A0ABP8X2K2_9ACTN</name>
<reference evidence="6" key="1">
    <citation type="journal article" date="2019" name="Int. J. Syst. Evol. Microbiol.">
        <title>The Global Catalogue of Microorganisms (GCM) 10K type strain sequencing project: providing services to taxonomists for standard genome sequencing and annotation.</title>
        <authorList>
            <consortium name="The Broad Institute Genomics Platform"/>
            <consortium name="The Broad Institute Genome Sequencing Center for Infectious Disease"/>
            <person name="Wu L."/>
            <person name="Ma J."/>
        </authorList>
    </citation>
    <scope>NUCLEOTIDE SEQUENCE [LARGE SCALE GENOMIC DNA]</scope>
    <source>
        <strain evidence="6">JCM 18531</strain>
    </source>
</reference>
<evidence type="ECO:0000313" key="5">
    <source>
        <dbReference type="EMBL" id="GAA4699694.1"/>
    </source>
</evidence>
<organism evidence="5 6">
    <name type="scientific">Nocardioides conyzicola</name>
    <dbReference type="NCBI Taxonomy" id="1651781"/>
    <lineage>
        <taxon>Bacteria</taxon>
        <taxon>Bacillati</taxon>
        <taxon>Actinomycetota</taxon>
        <taxon>Actinomycetes</taxon>
        <taxon>Propionibacteriales</taxon>
        <taxon>Nocardioidaceae</taxon>
        <taxon>Nocardioides</taxon>
    </lineage>
</organism>
<comment type="caution">
    <text evidence="5">The sequence shown here is derived from an EMBL/GenBank/DDBJ whole genome shotgun (WGS) entry which is preliminary data.</text>
</comment>
<dbReference type="Gene3D" id="3.30.390.50">
    <property type="entry name" value="CO dehydrogenase flavoprotein, C-terminal domain"/>
    <property type="match status" value="1"/>
</dbReference>
<dbReference type="EMBL" id="BAABKM010000002">
    <property type="protein sequence ID" value="GAA4699694.1"/>
    <property type="molecule type" value="Genomic_DNA"/>
</dbReference>
<evidence type="ECO:0000256" key="2">
    <source>
        <dbReference type="ARBA" id="ARBA00022827"/>
    </source>
</evidence>
<evidence type="ECO:0000259" key="4">
    <source>
        <dbReference type="PROSITE" id="PS51387"/>
    </source>
</evidence>
<dbReference type="PANTHER" id="PTHR42659">
    <property type="entry name" value="XANTHINE DEHYDROGENASE SUBUNIT C-RELATED"/>
    <property type="match status" value="1"/>
</dbReference>
<dbReference type="PROSITE" id="PS51387">
    <property type="entry name" value="FAD_PCMH"/>
    <property type="match status" value="1"/>
</dbReference>
<dbReference type="SUPFAM" id="SSF56176">
    <property type="entry name" value="FAD-binding/transporter-associated domain-like"/>
    <property type="match status" value="1"/>
</dbReference>
<dbReference type="Proteomes" id="UP001499974">
    <property type="component" value="Unassembled WGS sequence"/>
</dbReference>
<dbReference type="InterPro" id="IPR002346">
    <property type="entry name" value="Mopterin_DH_FAD-bd"/>
</dbReference>
<keyword evidence="2" id="KW-0274">FAD</keyword>
<proteinExistence type="predicted"/>
<dbReference type="PANTHER" id="PTHR42659:SF2">
    <property type="entry name" value="XANTHINE DEHYDROGENASE SUBUNIT C-RELATED"/>
    <property type="match status" value="1"/>
</dbReference>
<dbReference type="InterPro" id="IPR036318">
    <property type="entry name" value="FAD-bd_PCMH-like_sf"/>
</dbReference>
<feature type="domain" description="FAD-binding PCMH-type" evidence="4">
    <location>
        <begin position="1"/>
        <end position="173"/>
    </location>
</feature>
<dbReference type="SUPFAM" id="SSF55447">
    <property type="entry name" value="CO dehydrogenase flavoprotein C-terminal domain-like"/>
    <property type="match status" value="1"/>
</dbReference>
<dbReference type="Gene3D" id="3.30.465.10">
    <property type="match status" value="1"/>
</dbReference>
<protein>
    <submittedName>
        <fullName evidence="5">Xanthine dehydrogenase family protein subunit M</fullName>
    </submittedName>
</protein>
<evidence type="ECO:0000256" key="3">
    <source>
        <dbReference type="ARBA" id="ARBA00023002"/>
    </source>
</evidence>
<dbReference type="InterPro" id="IPR016166">
    <property type="entry name" value="FAD-bd_PCMH"/>
</dbReference>
<accession>A0ABP8X2K2</accession>